<evidence type="ECO:0000256" key="1">
    <source>
        <dbReference type="ARBA" id="ARBA00004418"/>
    </source>
</evidence>
<dbReference type="GO" id="GO:0015833">
    <property type="term" value="P:peptide transport"/>
    <property type="evidence" value="ECO:0007669"/>
    <property type="project" value="TreeGrafter"/>
</dbReference>
<dbReference type="eggNOG" id="COG0747">
    <property type="taxonomic scope" value="Bacteria"/>
</dbReference>
<dbReference type="SUPFAM" id="SSF53850">
    <property type="entry name" value="Periplasmic binding protein-like II"/>
    <property type="match status" value="1"/>
</dbReference>
<dbReference type="Gene3D" id="3.40.190.10">
    <property type="entry name" value="Periplasmic binding protein-like II"/>
    <property type="match status" value="1"/>
</dbReference>
<dbReference type="EMBL" id="AAYA01000004">
    <property type="protein sequence ID" value="EBA08873.1"/>
    <property type="molecule type" value="Genomic_DNA"/>
</dbReference>
<dbReference type="GO" id="GO:1904680">
    <property type="term" value="F:peptide transmembrane transporter activity"/>
    <property type="evidence" value="ECO:0007669"/>
    <property type="project" value="TreeGrafter"/>
</dbReference>
<dbReference type="Pfam" id="PF00496">
    <property type="entry name" value="SBP_bac_5"/>
    <property type="match status" value="1"/>
</dbReference>
<evidence type="ECO:0000313" key="5">
    <source>
        <dbReference type="Proteomes" id="UP000005713"/>
    </source>
</evidence>
<dbReference type="GO" id="GO:0030288">
    <property type="term" value="C:outer membrane-bounded periplasmic space"/>
    <property type="evidence" value="ECO:0007669"/>
    <property type="project" value="UniProtKB-ARBA"/>
</dbReference>
<dbReference type="AlphaFoldDB" id="A3K1S7"/>
<dbReference type="InterPro" id="IPR000914">
    <property type="entry name" value="SBP_5_dom"/>
</dbReference>
<sequence length="597" mass="65820">MMRYGVETMGAPDRPGQHEDVWDATSSIMANTTSHREMRMTSKETLQQVHPAAQMYAREFKAGQLDRREFLTRATALGVSTATAYAIGGLGSPAQAAAHAQSGGTLRIQQEVRPLKDPRTYDWPQIANVSRGWLEYMVEYNRDGTVRGMLLESWETNDDATEYTLHVRPGVTWNNGDGFTSADVVRMFEYWCDKTVEGNSMAGRMATLIDPGTSKMIEGAVTATDDLTVSVKLPAPDIAIIVGMADYPAAVVHKSHDPDTMLSNPIGTGPYLPESLELGENAKAVLVKNTDHAWWGAEAEGFGGAYLDRIEFIDYGTDPASWIAAAEAEEVDMLYQNVNEFIEIADAIGWEKSEVVTGATVVLRFNQQTLVGDTPVYENAKLREALVKAVDNSICLELGYDDMGIVAADFHVAPVHPEYADIGPAAYAPDEVAALLEEAGMADFEHELISLDDGYTKNTADAAAAQMRDAGINVRRTVLPGSTFWNDWATYPFSTTEWIHRPLGVQVLALAYRSGEAWNESGYSNPEFDAKLAEAMSISDADTRREVMKDVETILRNDHVIIQPYWRSLYRHFRPGLVGAEMHPSFEIHVYKLGLAA</sequence>
<dbReference type="PIRSF" id="PIRSF002741">
    <property type="entry name" value="MppA"/>
    <property type="match status" value="1"/>
</dbReference>
<protein>
    <submittedName>
        <fullName evidence="4">Oligopeptide/dipeptide ABC transporter, periplasmic substrate-binding protein</fullName>
    </submittedName>
</protein>
<dbReference type="Gene3D" id="3.10.105.10">
    <property type="entry name" value="Dipeptide-binding Protein, Domain 3"/>
    <property type="match status" value="1"/>
</dbReference>
<evidence type="ECO:0000256" key="2">
    <source>
        <dbReference type="ARBA" id="ARBA00005695"/>
    </source>
</evidence>
<evidence type="ECO:0000313" key="4">
    <source>
        <dbReference type="EMBL" id="EBA08873.1"/>
    </source>
</evidence>
<comment type="caution">
    <text evidence="4">The sequence shown here is derived from an EMBL/GenBank/DDBJ whole genome shotgun (WGS) entry which is preliminary data.</text>
</comment>
<dbReference type="InterPro" id="IPR039424">
    <property type="entry name" value="SBP_5"/>
</dbReference>
<proteinExistence type="inferred from homology"/>
<name>A3K1S7_SAGS3</name>
<comment type="subcellular location">
    <subcellularLocation>
        <location evidence="1">Periplasm</location>
    </subcellularLocation>
</comment>
<keyword evidence="5" id="KW-1185">Reference proteome</keyword>
<dbReference type="GO" id="GO:0043190">
    <property type="term" value="C:ATP-binding cassette (ABC) transporter complex"/>
    <property type="evidence" value="ECO:0007669"/>
    <property type="project" value="InterPro"/>
</dbReference>
<reference evidence="4 5" key="1">
    <citation type="submission" date="2006-06" db="EMBL/GenBank/DDBJ databases">
        <authorList>
            <person name="Moran M.A."/>
            <person name="Ferriera S."/>
            <person name="Johnson J."/>
            <person name="Kravitz S."/>
            <person name="Beeson K."/>
            <person name="Sutton G."/>
            <person name="Rogers Y.-H."/>
            <person name="Friedman R."/>
            <person name="Frazier M."/>
            <person name="Venter J.C."/>
        </authorList>
    </citation>
    <scope>NUCLEOTIDE SEQUENCE [LARGE SCALE GENOMIC DNA]</scope>
    <source>
        <strain evidence="4 5">E-37</strain>
    </source>
</reference>
<comment type="similarity">
    <text evidence="2">Belongs to the bacterial solute-binding protein 5 family.</text>
</comment>
<accession>A3K1S7</accession>
<evidence type="ECO:0000259" key="3">
    <source>
        <dbReference type="Pfam" id="PF00496"/>
    </source>
</evidence>
<dbReference type="InterPro" id="IPR030678">
    <property type="entry name" value="Peptide/Ni-bd"/>
</dbReference>
<dbReference type="PANTHER" id="PTHR30290">
    <property type="entry name" value="PERIPLASMIC BINDING COMPONENT OF ABC TRANSPORTER"/>
    <property type="match status" value="1"/>
</dbReference>
<dbReference type="Proteomes" id="UP000005713">
    <property type="component" value="Unassembled WGS sequence"/>
</dbReference>
<feature type="domain" description="Solute-binding protein family 5" evidence="3">
    <location>
        <begin position="146"/>
        <end position="501"/>
    </location>
</feature>
<gene>
    <name evidence="4" type="ORF">SSE37_04485</name>
</gene>
<organism evidence="4 5">
    <name type="scientific">Sagittula stellata (strain ATCC 700073 / DSM 11524 / E-37)</name>
    <dbReference type="NCBI Taxonomy" id="388399"/>
    <lineage>
        <taxon>Bacteria</taxon>
        <taxon>Pseudomonadati</taxon>
        <taxon>Pseudomonadota</taxon>
        <taxon>Alphaproteobacteria</taxon>
        <taxon>Rhodobacterales</taxon>
        <taxon>Roseobacteraceae</taxon>
        <taxon>Sagittula</taxon>
    </lineage>
</organism>
<dbReference type="CDD" id="cd08503">
    <property type="entry name" value="PBP2_NikA_DppA_OppA_like_17"/>
    <property type="match status" value="1"/>
</dbReference>